<feature type="domain" description="Glycosyl transferase family 1" evidence="4">
    <location>
        <begin position="190"/>
        <end position="333"/>
    </location>
</feature>
<dbReference type="PANTHER" id="PTHR45947:SF3">
    <property type="entry name" value="SULFOQUINOVOSYL TRANSFERASE SQD2"/>
    <property type="match status" value="1"/>
</dbReference>
<dbReference type="Pfam" id="PF00534">
    <property type="entry name" value="Glycos_transf_1"/>
    <property type="match status" value="1"/>
</dbReference>
<evidence type="ECO:0000313" key="6">
    <source>
        <dbReference type="EMBL" id="TIH37802.1"/>
    </source>
</evidence>
<dbReference type="EMBL" id="QYRT01000010">
    <property type="protein sequence ID" value="TIH37802.1"/>
    <property type="molecule type" value="Genomic_DNA"/>
</dbReference>
<dbReference type="InterPro" id="IPR001296">
    <property type="entry name" value="Glyco_trans_1"/>
</dbReference>
<feature type="domain" description="Glycosyltransferase subfamily 4-like N-terminal" evidence="5">
    <location>
        <begin position="12"/>
        <end position="170"/>
    </location>
</feature>
<proteinExistence type="predicted"/>
<dbReference type="Pfam" id="PF13579">
    <property type="entry name" value="Glyco_trans_4_4"/>
    <property type="match status" value="1"/>
</dbReference>
<evidence type="ECO:0000256" key="2">
    <source>
        <dbReference type="ARBA" id="ARBA00022676"/>
    </source>
</evidence>
<dbReference type="GO" id="GO:1901137">
    <property type="term" value="P:carbohydrate derivative biosynthetic process"/>
    <property type="evidence" value="ECO:0007669"/>
    <property type="project" value="UniProtKB-ARBA"/>
</dbReference>
<dbReference type="AlphaFoldDB" id="A0A4T2C303"/>
<dbReference type="Gene3D" id="3.40.50.2000">
    <property type="entry name" value="Glycogen Phosphorylase B"/>
    <property type="match status" value="2"/>
</dbReference>
<evidence type="ECO:0000259" key="4">
    <source>
        <dbReference type="Pfam" id="PF00534"/>
    </source>
</evidence>
<comment type="caution">
    <text evidence="6">The sequence shown here is derived from an EMBL/GenBank/DDBJ whole genome shotgun (WGS) entry which is preliminary data.</text>
</comment>
<dbReference type="InterPro" id="IPR028098">
    <property type="entry name" value="Glyco_trans_4-like_N"/>
</dbReference>
<keyword evidence="2" id="KW-0328">Glycosyltransferase</keyword>
<dbReference type="OrthoDB" id="506201at2"/>
<keyword evidence="7" id="KW-1185">Reference proteome</keyword>
<dbReference type="InterPro" id="IPR050194">
    <property type="entry name" value="Glycosyltransferase_grp1"/>
</dbReference>
<protein>
    <recommendedName>
        <fullName evidence="1">D-inositol 3-phosphate glycosyltransferase</fullName>
    </recommendedName>
</protein>
<organism evidence="6 7">
    <name type="scientific">Subtercola vilae</name>
    <dbReference type="NCBI Taxonomy" id="2056433"/>
    <lineage>
        <taxon>Bacteria</taxon>
        <taxon>Bacillati</taxon>
        <taxon>Actinomycetota</taxon>
        <taxon>Actinomycetes</taxon>
        <taxon>Micrococcales</taxon>
        <taxon>Microbacteriaceae</taxon>
        <taxon>Subtercola</taxon>
    </lineage>
</organism>
<evidence type="ECO:0000259" key="5">
    <source>
        <dbReference type="Pfam" id="PF13579"/>
    </source>
</evidence>
<dbReference type="CDD" id="cd03801">
    <property type="entry name" value="GT4_PimA-like"/>
    <property type="match status" value="1"/>
</dbReference>
<dbReference type="Proteomes" id="UP000306192">
    <property type="component" value="Unassembled WGS sequence"/>
</dbReference>
<accession>A0A4T2C303</accession>
<reference evidence="6 7" key="1">
    <citation type="journal article" date="2019" name="Microorganisms">
        <title>Systematic Affiliation and Genome Analysis of Subtercola vilae DB165(T) with Particular Emphasis on Cold Adaptation of an Isolate from a High-Altitude Cold Volcano Lake.</title>
        <authorList>
            <person name="Villalobos A.S."/>
            <person name="Wiese J."/>
            <person name="Imhoff J.F."/>
            <person name="Dorador C."/>
            <person name="Keller A."/>
            <person name="Hentschel U."/>
        </authorList>
    </citation>
    <scope>NUCLEOTIDE SEQUENCE [LARGE SCALE GENOMIC DNA]</scope>
    <source>
        <strain evidence="6 7">DB165</strain>
    </source>
</reference>
<dbReference type="PANTHER" id="PTHR45947">
    <property type="entry name" value="SULFOQUINOVOSYL TRANSFERASE SQD2"/>
    <property type="match status" value="1"/>
</dbReference>
<keyword evidence="3 6" id="KW-0808">Transferase</keyword>
<evidence type="ECO:0000313" key="7">
    <source>
        <dbReference type="Proteomes" id="UP000306192"/>
    </source>
</evidence>
<name>A0A4T2C303_9MICO</name>
<evidence type="ECO:0000256" key="1">
    <source>
        <dbReference type="ARBA" id="ARBA00021292"/>
    </source>
</evidence>
<sequence length="372" mass="39571">MAVNYYAPYISGLTEAARIVAEGLVARGQTVLVVAGAHDPTLPRLESINGVQVVRTPVVARIGKGLISPSFVSTAIRYGRQATVVNLHMPMIESGVIALALRGTPIVATYQCDISLPSGLFNRLQTAVMDRSNSVALNRSVAVVPSSDDYAEYSRLAARMPAAKRTAISPPTRLHEGGLPSFRSGTGLHVGFLGRLVEEKGLEYLVEGFKKVSDPDARLLIAGDYTKVAGGSIVERVRAEIGDDTRVRLLGFLSDDELADFYASIDVFALPSVNSFEAFGIVQVEAMKLGVAAIASDLPGVKTPVEKTGFGLIVKRADASAITRALDSLNSAPLDNAAGSERANHEYSAEKTITQYALLFASVGTPTERNRP</sequence>
<dbReference type="SUPFAM" id="SSF53756">
    <property type="entry name" value="UDP-Glycosyltransferase/glycogen phosphorylase"/>
    <property type="match status" value="1"/>
</dbReference>
<dbReference type="GO" id="GO:0016758">
    <property type="term" value="F:hexosyltransferase activity"/>
    <property type="evidence" value="ECO:0007669"/>
    <property type="project" value="TreeGrafter"/>
</dbReference>
<evidence type="ECO:0000256" key="3">
    <source>
        <dbReference type="ARBA" id="ARBA00022679"/>
    </source>
</evidence>
<gene>
    <name evidence="6" type="ORF">D4765_07255</name>
</gene>